<evidence type="ECO:0000256" key="1">
    <source>
        <dbReference type="ARBA" id="ARBA00022722"/>
    </source>
</evidence>
<dbReference type="PANTHER" id="PTHR30231:SF37">
    <property type="entry name" value="EXODEOXYRIBONUCLEASE 10"/>
    <property type="match status" value="1"/>
</dbReference>
<keyword evidence="2" id="KW-0378">Hydrolase</keyword>
<dbReference type="PANTHER" id="PTHR30231">
    <property type="entry name" value="DNA POLYMERASE III SUBUNIT EPSILON"/>
    <property type="match status" value="1"/>
</dbReference>
<reference evidence="4 5" key="1">
    <citation type="submission" date="2018-10" db="EMBL/GenBank/DDBJ databases">
        <title>Transmission dynamics of multidrug resistant bacteria on intensive care unit surfaces.</title>
        <authorList>
            <person name="D'Souza A.W."/>
            <person name="Potter R.F."/>
            <person name="Wallace M."/>
            <person name="Shupe A."/>
            <person name="Patel S."/>
            <person name="Sun S."/>
            <person name="Gul D."/>
            <person name="Kwon J.H."/>
            <person name="Andleeb S."/>
            <person name="Burnham C.-A.D."/>
            <person name="Dantas G."/>
        </authorList>
    </citation>
    <scope>NUCLEOTIDE SEQUENCE [LARGE SCALE GENOMIC DNA]</scope>
    <source>
        <strain evidence="4 5">AS_373</strain>
    </source>
</reference>
<dbReference type="InterPro" id="IPR036397">
    <property type="entry name" value="RNaseH_sf"/>
</dbReference>
<organism evidence="4 5">
    <name type="scientific">Atlantibacter subterraneus</name>
    <dbReference type="NCBI Taxonomy" id="255519"/>
    <lineage>
        <taxon>Bacteria</taxon>
        <taxon>Pseudomonadati</taxon>
        <taxon>Pseudomonadota</taxon>
        <taxon>Gammaproteobacteria</taxon>
        <taxon>Enterobacterales</taxon>
        <taxon>Enterobacteriaceae</taxon>
        <taxon>Atlantibacter</taxon>
    </lineage>
</organism>
<evidence type="ECO:0000313" key="4">
    <source>
        <dbReference type="EMBL" id="RSE25295.1"/>
    </source>
</evidence>
<gene>
    <name evidence="4" type="ORF">EGT71_13135</name>
</gene>
<dbReference type="GO" id="GO:0005829">
    <property type="term" value="C:cytosol"/>
    <property type="evidence" value="ECO:0007669"/>
    <property type="project" value="TreeGrafter"/>
</dbReference>
<dbReference type="InterPro" id="IPR046768">
    <property type="entry name" value="ExoX-like_C"/>
</dbReference>
<dbReference type="NCBIfam" id="NF005937">
    <property type="entry name" value="PRK07983.1"/>
    <property type="match status" value="1"/>
</dbReference>
<dbReference type="InterPro" id="IPR012337">
    <property type="entry name" value="RNaseH-like_sf"/>
</dbReference>
<dbReference type="SUPFAM" id="SSF53098">
    <property type="entry name" value="Ribonuclease H-like"/>
    <property type="match status" value="1"/>
</dbReference>
<dbReference type="RefSeq" id="WP_125291924.1">
    <property type="nucleotide sequence ID" value="NZ_CP100494.1"/>
</dbReference>
<dbReference type="SMART" id="SM00479">
    <property type="entry name" value="EXOIII"/>
    <property type="match status" value="1"/>
</dbReference>
<sequence length="222" mass="25362">MLRVIDTETCGLQGGVVEIASVDIINGQIVNPMSDLVRPDRPISHQAMAIHRITEAMVADKPELEVVLPSYLGSPFYVAHNADFDSRMLPDMGGEWICTMKMARRLWNWPGIKYSNMGLYKARSLQVDTPPDLHHHRALYDCYITAALLLDIMQQTHWTPEEMVTITGRPTLMTTFKFGKYRGEAVSDVAERDPGYLRWMLKNIKEMTPQLRLTLKHYLGED</sequence>
<name>A0A3R9EK27_9ENTR</name>
<dbReference type="Pfam" id="PF00929">
    <property type="entry name" value="RNase_T"/>
    <property type="match status" value="1"/>
</dbReference>
<keyword evidence="2" id="KW-0269">Exonuclease</keyword>
<dbReference type="GO" id="GO:0008408">
    <property type="term" value="F:3'-5' exonuclease activity"/>
    <property type="evidence" value="ECO:0007669"/>
    <property type="project" value="TreeGrafter"/>
</dbReference>
<dbReference type="InterPro" id="IPR013520">
    <property type="entry name" value="Ribonucl_H"/>
</dbReference>
<dbReference type="GO" id="GO:0003676">
    <property type="term" value="F:nucleic acid binding"/>
    <property type="evidence" value="ECO:0007669"/>
    <property type="project" value="InterPro"/>
</dbReference>
<evidence type="ECO:0000259" key="3">
    <source>
        <dbReference type="SMART" id="SM00479"/>
    </source>
</evidence>
<protein>
    <submittedName>
        <fullName evidence="4">Exodeoxyribonuclease X</fullName>
    </submittedName>
</protein>
<dbReference type="Gene3D" id="3.30.420.10">
    <property type="entry name" value="Ribonuclease H-like superfamily/Ribonuclease H"/>
    <property type="match status" value="1"/>
</dbReference>
<dbReference type="AlphaFoldDB" id="A0A3R9EK27"/>
<dbReference type="EMBL" id="RHXB01000008">
    <property type="protein sequence ID" value="RSE25295.1"/>
    <property type="molecule type" value="Genomic_DNA"/>
</dbReference>
<comment type="caution">
    <text evidence="4">The sequence shown here is derived from an EMBL/GenBank/DDBJ whole genome shotgun (WGS) entry which is preliminary data.</text>
</comment>
<feature type="domain" description="Exonuclease" evidence="3">
    <location>
        <begin position="1"/>
        <end position="158"/>
    </location>
</feature>
<accession>A0A3R9EK27</accession>
<evidence type="ECO:0000256" key="2">
    <source>
        <dbReference type="ARBA" id="ARBA00022839"/>
    </source>
</evidence>
<dbReference type="GO" id="GO:0045004">
    <property type="term" value="P:DNA replication proofreading"/>
    <property type="evidence" value="ECO:0007669"/>
    <property type="project" value="TreeGrafter"/>
</dbReference>
<dbReference type="CDD" id="cd06127">
    <property type="entry name" value="DEDDh"/>
    <property type="match status" value="1"/>
</dbReference>
<dbReference type="Pfam" id="PF20600">
    <property type="entry name" value="ExoX-like_C"/>
    <property type="match status" value="1"/>
</dbReference>
<proteinExistence type="predicted"/>
<dbReference type="GeneID" id="84665536"/>
<keyword evidence="1" id="KW-0540">Nuclease</keyword>
<dbReference type="OrthoDB" id="7822240at2"/>
<dbReference type="Proteomes" id="UP000275331">
    <property type="component" value="Unassembled WGS sequence"/>
</dbReference>
<evidence type="ECO:0000313" key="5">
    <source>
        <dbReference type="Proteomes" id="UP000275331"/>
    </source>
</evidence>